<comment type="caution">
    <text evidence="2">The sequence shown here is derived from an EMBL/GenBank/DDBJ whole genome shotgun (WGS) entry which is preliminary data.</text>
</comment>
<dbReference type="EMBL" id="JAPNKE010000002">
    <property type="protein sequence ID" value="MCY1005323.1"/>
    <property type="molecule type" value="Genomic_DNA"/>
</dbReference>
<organism evidence="2 3">
    <name type="scientific">Nannocystis pusilla</name>
    <dbReference type="NCBI Taxonomy" id="889268"/>
    <lineage>
        <taxon>Bacteria</taxon>
        <taxon>Pseudomonadati</taxon>
        <taxon>Myxococcota</taxon>
        <taxon>Polyangia</taxon>
        <taxon>Nannocystales</taxon>
        <taxon>Nannocystaceae</taxon>
        <taxon>Nannocystis</taxon>
    </lineage>
</organism>
<proteinExistence type="predicted"/>
<accession>A0A9X3IX02</accession>
<feature type="region of interest" description="Disordered" evidence="1">
    <location>
        <begin position="69"/>
        <end position="89"/>
    </location>
</feature>
<protein>
    <submittedName>
        <fullName evidence="2">Uncharacterized protein</fullName>
    </submittedName>
</protein>
<evidence type="ECO:0000313" key="3">
    <source>
        <dbReference type="Proteomes" id="UP001150924"/>
    </source>
</evidence>
<gene>
    <name evidence="2" type="ORF">OV079_06995</name>
</gene>
<dbReference type="Proteomes" id="UP001150924">
    <property type="component" value="Unassembled WGS sequence"/>
</dbReference>
<reference evidence="2" key="1">
    <citation type="submission" date="2022-11" db="EMBL/GenBank/DDBJ databases">
        <title>Minimal conservation of predation-associated metabolite biosynthetic gene clusters underscores biosynthetic potential of Myxococcota including descriptions for ten novel species: Archangium lansinium sp. nov., Myxococcus landrumus sp. nov., Nannocystis bai.</title>
        <authorList>
            <person name="Ahearne A."/>
            <person name="Stevens C."/>
            <person name="Phillips K."/>
        </authorList>
    </citation>
    <scope>NUCLEOTIDE SEQUENCE</scope>
    <source>
        <strain evidence="2">Na p29</strain>
    </source>
</reference>
<dbReference type="AlphaFoldDB" id="A0A9X3IX02"/>
<dbReference type="RefSeq" id="WP_267766970.1">
    <property type="nucleotide sequence ID" value="NZ_JAPNKE010000002.1"/>
</dbReference>
<evidence type="ECO:0000313" key="2">
    <source>
        <dbReference type="EMBL" id="MCY1005323.1"/>
    </source>
</evidence>
<name>A0A9X3IX02_9BACT</name>
<sequence length="89" mass="9173">MLGAIGCGMTNTFSMAVDRLGYAWVQFNGTGELRKVDVTNVADCSDPGFLPNQNGVKTSAWRSCRTATATSATGSTATHTAASAATPRA</sequence>
<evidence type="ECO:0000256" key="1">
    <source>
        <dbReference type="SAM" id="MobiDB-lite"/>
    </source>
</evidence>
<keyword evidence="3" id="KW-1185">Reference proteome</keyword>